<accession>A0A3S5AJL6</accession>
<gene>
    <name evidence="1" type="ORF">PXEA_LOCUS11693</name>
</gene>
<protein>
    <submittedName>
        <fullName evidence="1">Uncharacterized protein</fullName>
    </submittedName>
</protein>
<comment type="caution">
    <text evidence="1">The sequence shown here is derived from an EMBL/GenBank/DDBJ whole genome shotgun (WGS) entry which is preliminary data.</text>
</comment>
<dbReference type="EMBL" id="CAAALY010036167">
    <property type="protein sequence ID" value="VEL18253.1"/>
    <property type="molecule type" value="Genomic_DNA"/>
</dbReference>
<sequence>MLGCCRECSFLNALSISTNHLVSTYSGIRKVGMKVKSEFKGEEGTYNDAANGSKQWPEWGRRVWMTEVVALLSLISKAPPPTCIQNKETREATVAALRREPLKATDPDSTSKATLWQPRDQVGTWIREQMGR</sequence>
<evidence type="ECO:0000313" key="2">
    <source>
        <dbReference type="Proteomes" id="UP000784294"/>
    </source>
</evidence>
<evidence type="ECO:0000313" key="1">
    <source>
        <dbReference type="EMBL" id="VEL18253.1"/>
    </source>
</evidence>
<keyword evidence="2" id="KW-1185">Reference proteome</keyword>
<proteinExistence type="predicted"/>
<organism evidence="1 2">
    <name type="scientific">Protopolystoma xenopodis</name>
    <dbReference type="NCBI Taxonomy" id="117903"/>
    <lineage>
        <taxon>Eukaryota</taxon>
        <taxon>Metazoa</taxon>
        <taxon>Spiralia</taxon>
        <taxon>Lophotrochozoa</taxon>
        <taxon>Platyhelminthes</taxon>
        <taxon>Monogenea</taxon>
        <taxon>Polyopisthocotylea</taxon>
        <taxon>Polystomatidea</taxon>
        <taxon>Polystomatidae</taxon>
        <taxon>Protopolystoma</taxon>
    </lineage>
</organism>
<reference evidence="1" key="1">
    <citation type="submission" date="2018-11" db="EMBL/GenBank/DDBJ databases">
        <authorList>
            <consortium name="Pathogen Informatics"/>
        </authorList>
    </citation>
    <scope>NUCLEOTIDE SEQUENCE</scope>
</reference>
<name>A0A3S5AJL6_9PLAT</name>
<dbReference type="Proteomes" id="UP000784294">
    <property type="component" value="Unassembled WGS sequence"/>
</dbReference>
<dbReference type="AlphaFoldDB" id="A0A3S5AJL6"/>